<dbReference type="RefSeq" id="WP_054256439.1">
    <property type="nucleotide sequence ID" value="NZ_CYIG01000018.1"/>
</dbReference>
<proteinExistence type="predicted"/>
<dbReference type="AlphaFoldDB" id="A0A1I7J931"/>
<evidence type="ECO:0000313" key="2">
    <source>
        <dbReference type="Proteomes" id="UP000183656"/>
    </source>
</evidence>
<sequence length="208" mass="22857">MAKTEILGIGDMRAGFERVRDDMRKRTSRRMLVAAGGVLKGKAKVIALANGSRRTGAMIKNIAIKRETSAPAGTEQYHLGVRHGRNLTAKAKKSGAHLAVSKKGRIVKRYEDDPYYWRWVELGHKVVGRATGETGQQELTYTRKGRSGKLITYKRKRSADSLRARQARASGSVAAKPFIAPALEQGRGEALKAMESKLQQDLEKAGKA</sequence>
<dbReference type="STRING" id="343013.SAMN04489707_102354"/>
<dbReference type="Proteomes" id="UP000183656">
    <property type="component" value="Unassembled WGS sequence"/>
</dbReference>
<protein>
    <recommendedName>
        <fullName evidence="3">Phage protein, HK97 gp10 family</fullName>
    </recommendedName>
</protein>
<keyword evidence="2" id="KW-1185">Reference proteome</keyword>
<dbReference type="OrthoDB" id="8613246at2"/>
<dbReference type="EMBL" id="FPBX01000023">
    <property type="protein sequence ID" value="SFU81683.1"/>
    <property type="molecule type" value="Genomic_DNA"/>
</dbReference>
<accession>A0A1I7J931</accession>
<organism evidence="1 2">
    <name type="scientific">Paenacidovorax caeni</name>
    <dbReference type="NCBI Taxonomy" id="343013"/>
    <lineage>
        <taxon>Bacteria</taxon>
        <taxon>Pseudomonadati</taxon>
        <taxon>Pseudomonadota</taxon>
        <taxon>Betaproteobacteria</taxon>
        <taxon>Burkholderiales</taxon>
        <taxon>Comamonadaceae</taxon>
        <taxon>Paenacidovorax</taxon>
    </lineage>
</organism>
<gene>
    <name evidence="1" type="ORF">SAMN04489707_102354</name>
</gene>
<reference evidence="1 2" key="1">
    <citation type="submission" date="2016-10" db="EMBL/GenBank/DDBJ databases">
        <authorList>
            <person name="de Groot N.N."/>
        </authorList>
    </citation>
    <scope>NUCLEOTIDE SEQUENCE [LARGE SCALE GENOMIC DNA]</scope>
    <source>
        <strain evidence="1 2">R-24608</strain>
    </source>
</reference>
<name>A0A1I7J931_9BURK</name>
<evidence type="ECO:0000313" key="1">
    <source>
        <dbReference type="EMBL" id="SFU81683.1"/>
    </source>
</evidence>
<evidence type="ECO:0008006" key="3">
    <source>
        <dbReference type="Google" id="ProtNLM"/>
    </source>
</evidence>